<organism evidence="2 3">
    <name type="scientific">Hoylesella marshii DSM 16973 = JCM 13450</name>
    <dbReference type="NCBI Taxonomy" id="862515"/>
    <lineage>
        <taxon>Bacteria</taxon>
        <taxon>Pseudomonadati</taxon>
        <taxon>Bacteroidota</taxon>
        <taxon>Bacteroidia</taxon>
        <taxon>Bacteroidales</taxon>
        <taxon>Prevotellaceae</taxon>
        <taxon>Hoylesella</taxon>
    </lineage>
</organism>
<dbReference type="EMBL" id="AEEI01000032">
    <property type="protein sequence ID" value="EFM02105.1"/>
    <property type="molecule type" value="Genomic_DNA"/>
</dbReference>
<dbReference type="InterPro" id="IPR046228">
    <property type="entry name" value="DUF6261"/>
</dbReference>
<evidence type="ECO:0008006" key="4">
    <source>
        <dbReference type="Google" id="ProtNLM"/>
    </source>
</evidence>
<dbReference type="BioCyc" id="PMAR862515-HMP:GMOO-978-MONOMER"/>
<dbReference type="STRING" id="862515.HMPREF0658_0962"/>
<keyword evidence="3" id="KW-1185">Reference proteome</keyword>
<reference evidence="2" key="1">
    <citation type="submission" date="2010-07" db="EMBL/GenBank/DDBJ databases">
        <authorList>
            <person name="Muzny D."/>
            <person name="Qin X."/>
            <person name="Deng J."/>
            <person name="Jiang H."/>
            <person name="Liu Y."/>
            <person name="Qu J."/>
            <person name="Song X.-Z."/>
            <person name="Zhang L."/>
            <person name="Thornton R."/>
            <person name="Coyle M."/>
            <person name="Francisco L."/>
            <person name="Jackson L."/>
            <person name="Javaid M."/>
            <person name="Korchina V."/>
            <person name="Kovar C."/>
            <person name="Mata R."/>
            <person name="Mathew T."/>
            <person name="Ngo R."/>
            <person name="Nguyen L."/>
            <person name="Nguyen N."/>
            <person name="Okwuonu G."/>
            <person name="Ongeri F."/>
            <person name="Pham C."/>
            <person name="Simmons D."/>
            <person name="Wilczek-Boney K."/>
            <person name="Hale W."/>
            <person name="Jakkamsetti A."/>
            <person name="Pham P."/>
            <person name="Ruth R."/>
            <person name="San Lucas F."/>
            <person name="Warren J."/>
            <person name="Zhang J."/>
            <person name="Zhao Z."/>
            <person name="Zhou C."/>
            <person name="Zhu D."/>
            <person name="Lee S."/>
            <person name="Bess C."/>
            <person name="Blankenburg K."/>
            <person name="Forbes L."/>
            <person name="Fu Q."/>
            <person name="Gubbala S."/>
            <person name="Hirani K."/>
            <person name="Jayaseelan J.C."/>
            <person name="Lara F."/>
            <person name="Munidasa M."/>
            <person name="Palculict T."/>
            <person name="Patil S."/>
            <person name="Pu L.-L."/>
            <person name="Saada N."/>
            <person name="Tang L."/>
            <person name="Weissenberger G."/>
            <person name="Zhu Y."/>
            <person name="Hemphill L."/>
            <person name="Shang Y."/>
            <person name="Youmans B."/>
            <person name="Ayvaz T."/>
            <person name="Ross M."/>
            <person name="Santibanez J."/>
            <person name="Aqrawi P."/>
            <person name="Gross S."/>
            <person name="Joshi V."/>
            <person name="Fowler G."/>
            <person name="Nazareth L."/>
            <person name="Reid J."/>
            <person name="Worley K."/>
            <person name="Petrosino J."/>
            <person name="Highlander S."/>
            <person name="Gibbs R."/>
        </authorList>
    </citation>
    <scope>NUCLEOTIDE SEQUENCE [LARGE SCALE GENOMIC DNA]</scope>
    <source>
        <strain evidence="2">DSM 16973</strain>
    </source>
</reference>
<dbReference type="HOGENOM" id="CLU_057108_1_0_10"/>
<dbReference type="Pfam" id="PF19775">
    <property type="entry name" value="DUF6261"/>
    <property type="match status" value="1"/>
</dbReference>
<evidence type="ECO:0000256" key="1">
    <source>
        <dbReference type="SAM" id="MobiDB-lite"/>
    </source>
</evidence>
<gene>
    <name evidence="2" type="ORF">HMPREF0658_0962</name>
</gene>
<feature type="compositionally biased region" description="Pro residues" evidence="1">
    <location>
        <begin position="310"/>
        <end position="320"/>
    </location>
</feature>
<dbReference type="Proteomes" id="UP000004394">
    <property type="component" value="Unassembled WGS sequence"/>
</dbReference>
<accession>E0NS11</accession>
<feature type="region of interest" description="Disordered" evidence="1">
    <location>
        <begin position="232"/>
        <end position="320"/>
    </location>
</feature>
<dbReference type="AlphaFoldDB" id="E0NS11"/>
<feature type="compositionally biased region" description="Basic and acidic residues" evidence="1">
    <location>
        <begin position="232"/>
        <end position="302"/>
    </location>
</feature>
<proteinExistence type="predicted"/>
<comment type="caution">
    <text evidence="2">The sequence shown here is derived from an EMBL/GenBank/DDBJ whole genome shotgun (WGS) entry which is preliminary data.</text>
</comment>
<evidence type="ECO:0000313" key="3">
    <source>
        <dbReference type="Proteomes" id="UP000004394"/>
    </source>
</evidence>
<protein>
    <recommendedName>
        <fullName evidence="4">Hemagglutinin protein HagB</fullName>
    </recommendedName>
</protein>
<evidence type="ECO:0000313" key="2">
    <source>
        <dbReference type="EMBL" id="EFM02105.1"/>
    </source>
</evidence>
<dbReference type="RefSeq" id="WP_006948884.1">
    <property type="nucleotide sequence ID" value="NZ_BAJI01000041.1"/>
</dbReference>
<name>E0NS11_9BACT</name>
<sequence>MRPIKTIDGTLSSTFSLGLHADLQMRLYAAISPVAPAKILLEAADIAAWQADIEQEKDVARAIMASSETALMTKKDAERDRIVTSLFQEIRQASKSPIADRAQAGARLKLVADAYKGLQWEADAEETAHIEGLLYDLAKPMNDADLTALGLNTLVDLLTAANKDFNALRTQRSDTKALDKLPAGKLIRKKNDTTMNALFRHIEAAYIVAANDADRTLIGDLIDKINHAVKETKTTHNESMAQKKKDDKDKKPGDGDKKPGDDGKKPSDGDKKPDDGGKKPDDGDKKPDGGGKKPDDGGKKPDGGGAGPVPSDPLPMIPKE</sequence>